<dbReference type="AlphaFoldDB" id="A0A7X0YQ46"/>
<evidence type="ECO:0000259" key="1">
    <source>
        <dbReference type="Pfam" id="PF16363"/>
    </source>
</evidence>
<evidence type="ECO:0000313" key="5">
    <source>
        <dbReference type="EMBL" id="MBC2168219.1"/>
    </source>
</evidence>
<evidence type="ECO:0000313" key="2">
    <source>
        <dbReference type="EMBL" id="MBC1565720.1"/>
    </source>
</evidence>
<evidence type="ECO:0000313" key="8">
    <source>
        <dbReference type="Proteomes" id="UP000539064"/>
    </source>
</evidence>
<dbReference type="InterPro" id="IPR016040">
    <property type="entry name" value="NAD(P)-bd_dom"/>
</dbReference>
<dbReference type="GeneID" id="58718885"/>
<dbReference type="OrthoDB" id="181047at2"/>
<proteinExistence type="predicted"/>
<evidence type="ECO:0000313" key="4">
    <source>
        <dbReference type="EMBL" id="MBC2118337.1"/>
    </source>
</evidence>
<dbReference type="EMBL" id="JAARRU010000003">
    <property type="protein sequence ID" value="MBC1565720.1"/>
    <property type="molecule type" value="Genomic_DNA"/>
</dbReference>
<organism evidence="4 7">
    <name type="scientific">Listeria booriae</name>
    <dbReference type="NCBI Taxonomy" id="1552123"/>
    <lineage>
        <taxon>Bacteria</taxon>
        <taxon>Bacillati</taxon>
        <taxon>Bacillota</taxon>
        <taxon>Bacilli</taxon>
        <taxon>Bacillales</taxon>
        <taxon>Listeriaceae</taxon>
        <taxon>Listeria</taxon>
    </lineage>
</organism>
<dbReference type="EMBL" id="JAARXI010000015">
    <property type="protein sequence ID" value="MBC2118337.1"/>
    <property type="molecule type" value="Genomic_DNA"/>
</dbReference>
<evidence type="ECO:0000313" key="9">
    <source>
        <dbReference type="Proteomes" id="UP000586951"/>
    </source>
</evidence>
<dbReference type="InterPro" id="IPR036291">
    <property type="entry name" value="NAD(P)-bd_dom_sf"/>
</dbReference>
<dbReference type="PANTHER" id="PTHR43000">
    <property type="entry name" value="DTDP-D-GLUCOSE 4,6-DEHYDRATASE-RELATED"/>
    <property type="match status" value="1"/>
</dbReference>
<dbReference type="RefSeq" id="WP_036088330.1">
    <property type="nucleotide sequence ID" value="NZ_CBCSHQ010000009.1"/>
</dbReference>
<dbReference type="Proteomes" id="UP000529446">
    <property type="component" value="Unassembled WGS sequence"/>
</dbReference>
<accession>A0A7X0YQ46</accession>
<feature type="domain" description="NAD(P)-binding" evidence="1">
    <location>
        <begin position="7"/>
        <end position="310"/>
    </location>
</feature>
<dbReference type="Proteomes" id="UP000519573">
    <property type="component" value="Unassembled WGS sequence"/>
</dbReference>
<sequence length="327" mass="35915">MILETVLVTGGAGFIGGHLVERLLEKYHVVVMDNLSTGKISNLPQHPQLDFLFGDVSKEKDVARVFELYTFTYVYHLAAIASVAASIENPLGTHQTNMDGTIHLLNASKKQANTMRKFVFASSAAVYGSEPTLPKRETSAIAPITPYGIDKLASESYVISYSHLFGLKTSAARFFNVYGPRQNPESPYSGVLSILTNCIQKVVAGDEKVAFTLYGDGSQVRDFVYVDDIVNGLILLAESAESQSEVFNIASDENHTLLEVIAMYEEIVGKKLPLKYKNARAGDIHQSYADISKIKTIGYKATNTLKMGLSKYNQHEMEQAQQSIGIS</sequence>
<dbReference type="SUPFAM" id="SSF51735">
    <property type="entry name" value="NAD(P)-binding Rossmann-fold domains"/>
    <property type="match status" value="1"/>
</dbReference>
<dbReference type="PRINTS" id="PR01713">
    <property type="entry name" value="NUCEPIMERASE"/>
</dbReference>
<reference evidence="6 7" key="1">
    <citation type="submission" date="2020-03" db="EMBL/GenBank/DDBJ databases">
        <title>Soil Listeria distribution.</title>
        <authorList>
            <person name="Liao J."/>
            <person name="Wiedmann M."/>
        </authorList>
    </citation>
    <scope>NUCLEOTIDE SEQUENCE [LARGE SCALE GENOMIC DNA]</scope>
    <source>
        <strain evidence="5 6">FSL L7-0245</strain>
        <strain evidence="4 7">FSL L7-0360</strain>
        <strain evidence="3 8">FSL L7-0978</strain>
        <strain evidence="2 9">FSL L7-1427</strain>
    </source>
</reference>
<dbReference type="EMBL" id="JAARVG010000011">
    <property type="protein sequence ID" value="MBC1794114.1"/>
    <property type="molecule type" value="Genomic_DNA"/>
</dbReference>
<evidence type="ECO:0000313" key="6">
    <source>
        <dbReference type="Proteomes" id="UP000519573"/>
    </source>
</evidence>
<evidence type="ECO:0000313" key="7">
    <source>
        <dbReference type="Proteomes" id="UP000529446"/>
    </source>
</evidence>
<dbReference type="Gene3D" id="3.40.50.720">
    <property type="entry name" value="NAD(P)-binding Rossmann-like Domain"/>
    <property type="match status" value="1"/>
</dbReference>
<dbReference type="Gene3D" id="3.90.25.10">
    <property type="entry name" value="UDP-galactose 4-epimerase, domain 1"/>
    <property type="match status" value="1"/>
</dbReference>
<protein>
    <submittedName>
        <fullName evidence="4">NAD-dependent epimerase/dehydratase family protein</fullName>
    </submittedName>
</protein>
<dbReference type="EMBL" id="JAARYH010000013">
    <property type="protein sequence ID" value="MBC2168219.1"/>
    <property type="molecule type" value="Genomic_DNA"/>
</dbReference>
<gene>
    <name evidence="2" type="ORF">HB907_09895</name>
    <name evidence="3" type="ORF">HCA52_11835</name>
    <name evidence="4" type="ORF">HCB06_17010</name>
    <name evidence="5" type="ORF">HCB26_16715</name>
</gene>
<dbReference type="Proteomes" id="UP000539064">
    <property type="component" value="Unassembled WGS sequence"/>
</dbReference>
<dbReference type="Pfam" id="PF16363">
    <property type="entry name" value="GDP_Man_Dehyd"/>
    <property type="match status" value="1"/>
</dbReference>
<evidence type="ECO:0000313" key="3">
    <source>
        <dbReference type="EMBL" id="MBC1794114.1"/>
    </source>
</evidence>
<dbReference type="Proteomes" id="UP000586951">
    <property type="component" value="Unassembled WGS sequence"/>
</dbReference>
<comment type="caution">
    <text evidence="4">The sequence shown here is derived from an EMBL/GenBank/DDBJ whole genome shotgun (WGS) entry which is preliminary data.</text>
</comment>
<name>A0A7X0YQ46_9LIST</name>